<proteinExistence type="inferred from homology"/>
<reference evidence="12" key="1">
    <citation type="journal article" date="2024" name="IScience">
        <title>Strigolactones Initiate the Formation of Haustorium-like Structures in Castilleja.</title>
        <authorList>
            <person name="Buerger M."/>
            <person name="Peterson D."/>
            <person name="Chory J."/>
        </authorList>
    </citation>
    <scope>NUCLEOTIDE SEQUENCE [LARGE SCALE GENOMIC DNA]</scope>
</reference>
<keyword evidence="2" id="KW-0433">Leucine-rich repeat</keyword>
<feature type="domain" description="NB-ARC" evidence="7">
    <location>
        <begin position="173"/>
        <end position="338"/>
    </location>
</feature>
<dbReference type="GO" id="GO:0005524">
    <property type="term" value="F:ATP binding"/>
    <property type="evidence" value="ECO:0007669"/>
    <property type="project" value="UniProtKB-KW"/>
</dbReference>
<dbReference type="PRINTS" id="PR00364">
    <property type="entry name" value="DISEASERSIST"/>
</dbReference>
<keyword evidence="3" id="KW-0677">Repeat</keyword>
<keyword evidence="6" id="KW-0067">ATP-binding</keyword>
<dbReference type="AlphaFoldDB" id="A0ABD3EPD9"/>
<evidence type="ECO:0000259" key="8">
    <source>
        <dbReference type="Pfam" id="PF18052"/>
    </source>
</evidence>
<evidence type="ECO:0000259" key="7">
    <source>
        <dbReference type="Pfam" id="PF00931"/>
    </source>
</evidence>
<comment type="caution">
    <text evidence="11">The sequence shown here is derived from an EMBL/GenBank/DDBJ whole genome shotgun (WGS) entry which is preliminary data.</text>
</comment>
<dbReference type="Pfam" id="PF23598">
    <property type="entry name" value="LRR_14"/>
    <property type="match status" value="1"/>
</dbReference>
<dbReference type="InterPro" id="IPR044974">
    <property type="entry name" value="Disease_R_plants"/>
</dbReference>
<sequence>MADVVVEFLLNKLVEVGQWYGHLIADAENDLSQLTNELGQCRSFLADAENRVKKEELFREIERQIRQVVYDAEDTIDTCLTEAAREKAKSEDKPKFMRFARKTAKKANISLPLQVQSIRVDKMKPVLDSIDRYAKLEVSAALVAKIEEGPVKPFELPSFTKDNVVGFEDEEANITKYILEPKDELDVISIIGMPGQGKTTLTWKIYESEKLRYNFPKRIWVYISQVLNMRDVLLTILKELNGPDVAGWNDHQLSQEVRKRLKTGTFLLFLDDVWSVKVWDTIKGVLPIENKHCKVVITSREKSVGIHANPIRTPHKLRFLHDDESWRLLQLKVFGKQDGCPNRLKITGEDIAIKCKGLPLAVVVIGGVLIDHYRRTRNLELVNDEWMEVQKNVGIHIVDNTNFNINEIVEMSYKRLPDYMRDCFLYLGVFPEDYEIPARTLTHLWIAEGFVKTEHKSLERTAEDNLREFIDRNLVMVDKFNPNDKVKTCRVHDVVRAFCINKATKDQQLYQEIVKSKEGVFQPSISEIPKYRRLCIHSYLPEILSRRQKGPKVRSFLSFNKAPVVLDDKDIPVIPDSFDLLRILDTTSVKFSQFPEGLTKLMHLRYIALSGEEIEDLPKAISNLWNLHTLVINTNSDFLKVEANIWMMRQLRHVITRAAIILDIKGTSSGTAGENLQTLSRLSPDSCTDEVFTKACNLNKLGVRGKLATLFDGRKSLRKLGRLEKLKLVNDKPLSNRLYNFPDVDFFPGSLKRLTITGTYLDWTHMSKLSGIKSLQVLKLKGKAFSGECWKCVSKGFRGLHYLLVQDLDFAVWEATPDYFPNLKTLVVKNCVNLIEIPEGLTGNLVVLDIGGVPKTALDSADEIKKKKEAIEAGQPAESEYKFKLILPSYESK</sequence>
<dbReference type="Gene3D" id="1.20.5.4130">
    <property type="match status" value="1"/>
</dbReference>
<organism evidence="11 12">
    <name type="scientific">Castilleja foliolosa</name>
    <dbReference type="NCBI Taxonomy" id="1961234"/>
    <lineage>
        <taxon>Eukaryota</taxon>
        <taxon>Viridiplantae</taxon>
        <taxon>Streptophyta</taxon>
        <taxon>Embryophyta</taxon>
        <taxon>Tracheophyta</taxon>
        <taxon>Spermatophyta</taxon>
        <taxon>Magnoliopsida</taxon>
        <taxon>eudicotyledons</taxon>
        <taxon>Gunneridae</taxon>
        <taxon>Pentapetalae</taxon>
        <taxon>asterids</taxon>
        <taxon>lamiids</taxon>
        <taxon>Lamiales</taxon>
        <taxon>Orobanchaceae</taxon>
        <taxon>Pedicularideae</taxon>
        <taxon>Castillejinae</taxon>
        <taxon>Castilleja</taxon>
    </lineage>
</organism>
<evidence type="ECO:0000259" key="10">
    <source>
        <dbReference type="Pfam" id="PF23598"/>
    </source>
</evidence>
<evidence type="ECO:0000256" key="1">
    <source>
        <dbReference type="ARBA" id="ARBA00008894"/>
    </source>
</evidence>
<dbReference type="Gene3D" id="3.80.10.10">
    <property type="entry name" value="Ribonuclease Inhibitor"/>
    <property type="match status" value="1"/>
</dbReference>
<dbReference type="FunFam" id="3.40.50.300:FF:001091">
    <property type="entry name" value="Probable disease resistance protein At1g61300"/>
    <property type="match status" value="1"/>
</dbReference>
<evidence type="ECO:0000313" key="12">
    <source>
        <dbReference type="Proteomes" id="UP001632038"/>
    </source>
</evidence>
<dbReference type="InterPro" id="IPR002182">
    <property type="entry name" value="NB-ARC"/>
</dbReference>
<dbReference type="InterPro" id="IPR027417">
    <property type="entry name" value="P-loop_NTPase"/>
</dbReference>
<feature type="domain" description="Disease resistance N-terminal" evidence="8">
    <location>
        <begin position="5"/>
        <end position="93"/>
    </location>
</feature>
<dbReference type="InterPro" id="IPR038005">
    <property type="entry name" value="RX-like_CC"/>
</dbReference>
<feature type="domain" description="Disease resistance protein winged helix" evidence="9">
    <location>
        <begin position="429"/>
        <end position="496"/>
    </location>
</feature>
<feature type="domain" description="Disease resistance R13L4/SHOC-2-like LRR" evidence="10">
    <location>
        <begin position="552"/>
        <end position="770"/>
    </location>
</feature>
<name>A0ABD3EPD9_9LAMI</name>
<accession>A0ABD3EPD9</accession>
<keyword evidence="4" id="KW-0547">Nucleotide-binding</keyword>
<dbReference type="SUPFAM" id="SSF52058">
    <property type="entry name" value="L domain-like"/>
    <property type="match status" value="1"/>
</dbReference>
<dbReference type="InterPro" id="IPR032675">
    <property type="entry name" value="LRR_dom_sf"/>
</dbReference>
<dbReference type="SUPFAM" id="SSF52540">
    <property type="entry name" value="P-loop containing nucleoside triphosphate hydrolases"/>
    <property type="match status" value="1"/>
</dbReference>
<evidence type="ECO:0000256" key="3">
    <source>
        <dbReference type="ARBA" id="ARBA00022737"/>
    </source>
</evidence>
<dbReference type="InterPro" id="IPR055414">
    <property type="entry name" value="LRR_R13L4/SHOC2-like"/>
</dbReference>
<dbReference type="GO" id="GO:0051607">
    <property type="term" value="P:defense response to virus"/>
    <property type="evidence" value="ECO:0007669"/>
    <property type="project" value="UniProtKB-ARBA"/>
</dbReference>
<dbReference type="InterPro" id="IPR036388">
    <property type="entry name" value="WH-like_DNA-bd_sf"/>
</dbReference>
<dbReference type="Pfam" id="PF18052">
    <property type="entry name" value="Rx_N"/>
    <property type="match status" value="1"/>
</dbReference>
<dbReference type="Pfam" id="PF00931">
    <property type="entry name" value="NB-ARC"/>
    <property type="match status" value="1"/>
</dbReference>
<dbReference type="InterPro" id="IPR058922">
    <property type="entry name" value="WHD_DRP"/>
</dbReference>
<dbReference type="Gene3D" id="1.10.8.430">
    <property type="entry name" value="Helical domain of apoptotic protease-activating factors"/>
    <property type="match status" value="1"/>
</dbReference>
<evidence type="ECO:0000256" key="5">
    <source>
        <dbReference type="ARBA" id="ARBA00022821"/>
    </source>
</evidence>
<dbReference type="PANTHER" id="PTHR23155">
    <property type="entry name" value="DISEASE RESISTANCE PROTEIN RP"/>
    <property type="match status" value="1"/>
</dbReference>
<keyword evidence="12" id="KW-1185">Reference proteome</keyword>
<dbReference type="PANTHER" id="PTHR23155:SF1193">
    <property type="entry name" value="DISEASE RESISTANCE PROTEIN RPP13-RELATED"/>
    <property type="match status" value="1"/>
</dbReference>
<evidence type="ECO:0000256" key="6">
    <source>
        <dbReference type="ARBA" id="ARBA00022840"/>
    </source>
</evidence>
<dbReference type="Gene3D" id="1.10.10.10">
    <property type="entry name" value="Winged helix-like DNA-binding domain superfamily/Winged helix DNA-binding domain"/>
    <property type="match status" value="1"/>
</dbReference>
<gene>
    <name evidence="11" type="ORF">CASFOL_000937</name>
</gene>
<keyword evidence="5" id="KW-0611">Plant defense</keyword>
<evidence type="ECO:0000313" key="11">
    <source>
        <dbReference type="EMBL" id="KAL3655151.1"/>
    </source>
</evidence>
<dbReference type="InterPro" id="IPR041118">
    <property type="entry name" value="Rx_N"/>
</dbReference>
<dbReference type="Gene3D" id="3.40.50.300">
    <property type="entry name" value="P-loop containing nucleotide triphosphate hydrolases"/>
    <property type="match status" value="1"/>
</dbReference>
<dbReference type="Pfam" id="PF23559">
    <property type="entry name" value="WHD_DRP"/>
    <property type="match status" value="1"/>
</dbReference>
<dbReference type="CDD" id="cd14798">
    <property type="entry name" value="RX-CC_like"/>
    <property type="match status" value="1"/>
</dbReference>
<dbReference type="InterPro" id="IPR042197">
    <property type="entry name" value="Apaf_helical"/>
</dbReference>
<comment type="similarity">
    <text evidence="1">Belongs to the disease resistance NB-LRR family.</text>
</comment>
<protein>
    <submittedName>
        <fullName evidence="11">Uncharacterized protein</fullName>
    </submittedName>
</protein>
<evidence type="ECO:0000259" key="9">
    <source>
        <dbReference type="Pfam" id="PF23559"/>
    </source>
</evidence>
<dbReference type="FunFam" id="1.10.10.10:FF:000322">
    <property type="entry name" value="Probable disease resistance protein At1g63360"/>
    <property type="match status" value="1"/>
</dbReference>
<dbReference type="EMBL" id="JAVIJP010000002">
    <property type="protein sequence ID" value="KAL3655151.1"/>
    <property type="molecule type" value="Genomic_DNA"/>
</dbReference>
<evidence type="ECO:0000256" key="4">
    <source>
        <dbReference type="ARBA" id="ARBA00022741"/>
    </source>
</evidence>
<dbReference type="Proteomes" id="UP001632038">
    <property type="component" value="Unassembled WGS sequence"/>
</dbReference>
<evidence type="ECO:0000256" key="2">
    <source>
        <dbReference type="ARBA" id="ARBA00022614"/>
    </source>
</evidence>